<name>A0A1I8BGM8_MELHA</name>
<keyword evidence="1" id="KW-1185">Reference proteome</keyword>
<dbReference type="WBParaSite" id="MhA1_Contig2316.frz3.gene3">
    <property type="protein sequence ID" value="MhA1_Contig2316.frz3.gene3"/>
    <property type="gene ID" value="MhA1_Contig2316.frz3.gene3"/>
</dbReference>
<evidence type="ECO:0000313" key="2">
    <source>
        <dbReference type="WBParaSite" id="MhA1_Contig2316.frz3.gene3"/>
    </source>
</evidence>
<evidence type="ECO:0000313" key="1">
    <source>
        <dbReference type="Proteomes" id="UP000095281"/>
    </source>
</evidence>
<dbReference type="AlphaFoldDB" id="A0A1I8BGM8"/>
<dbReference type="Proteomes" id="UP000095281">
    <property type="component" value="Unplaced"/>
</dbReference>
<accession>A0A1I8BGM8</accession>
<reference evidence="2" key="1">
    <citation type="submission" date="2016-11" db="UniProtKB">
        <authorList>
            <consortium name="WormBaseParasite"/>
        </authorList>
    </citation>
    <scope>IDENTIFICATION</scope>
</reference>
<organism evidence="1 2">
    <name type="scientific">Meloidogyne hapla</name>
    <name type="common">Root-knot nematode worm</name>
    <dbReference type="NCBI Taxonomy" id="6305"/>
    <lineage>
        <taxon>Eukaryota</taxon>
        <taxon>Metazoa</taxon>
        <taxon>Ecdysozoa</taxon>
        <taxon>Nematoda</taxon>
        <taxon>Chromadorea</taxon>
        <taxon>Rhabditida</taxon>
        <taxon>Tylenchina</taxon>
        <taxon>Tylenchomorpha</taxon>
        <taxon>Tylenchoidea</taxon>
        <taxon>Meloidogynidae</taxon>
        <taxon>Meloidogyninae</taxon>
        <taxon>Meloidogyne</taxon>
    </lineage>
</organism>
<sequence length="101" mass="11925">MYGCGTCEIIDESMQELNAEDKCTCYECNKNFCNSAFSKNSRMKIKTIVFFYLNGTPVEQHSLITKFLKFVCKKQKYFHNSFKHLSRSCTPRIKIFAYKEF</sequence>
<protein>
    <submittedName>
        <fullName evidence="2">Uncharacterized protein</fullName>
    </submittedName>
</protein>
<proteinExistence type="predicted"/>